<comment type="caution">
    <text evidence="1">The sequence shown here is derived from an EMBL/GenBank/DDBJ whole genome shotgun (WGS) entry which is preliminary data.</text>
</comment>
<dbReference type="EMBL" id="JASCZI010031135">
    <property type="protein sequence ID" value="MED6126036.1"/>
    <property type="molecule type" value="Genomic_DNA"/>
</dbReference>
<protein>
    <submittedName>
        <fullName evidence="1">Uncharacterized protein</fullName>
    </submittedName>
</protein>
<proteinExistence type="predicted"/>
<gene>
    <name evidence="1" type="ORF">PIB30_074489</name>
</gene>
<name>A0ABU6RPJ7_9FABA</name>
<organism evidence="1 2">
    <name type="scientific">Stylosanthes scabra</name>
    <dbReference type="NCBI Taxonomy" id="79078"/>
    <lineage>
        <taxon>Eukaryota</taxon>
        <taxon>Viridiplantae</taxon>
        <taxon>Streptophyta</taxon>
        <taxon>Embryophyta</taxon>
        <taxon>Tracheophyta</taxon>
        <taxon>Spermatophyta</taxon>
        <taxon>Magnoliopsida</taxon>
        <taxon>eudicotyledons</taxon>
        <taxon>Gunneridae</taxon>
        <taxon>Pentapetalae</taxon>
        <taxon>rosids</taxon>
        <taxon>fabids</taxon>
        <taxon>Fabales</taxon>
        <taxon>Fabaceae</taxon>
        <taxon>Papilionoideae</taxon>
        <taxon>50 kb inversion clade</taxon>
        <taxon>dalbergioids sensu lato</taxon>
        <taxon>Dalbergieae</taxon>
        <taxon>Pterocarpus clade</taxon>
        <taxon>Stylosanthes</taxon>
    </lineage>
</organism>
<evidence type="ECO:0000313" key="2">
    <source>
        <dbReference type="Proteomes" id="UP001341840"/>
    </source>
</evidence>
<keyword evidence="2" id="KW-1185">Reference proteome</keyword>
<sequence>MKHVFDNIWRGLVLPRVEMLAWFALTGGMNNRDVLLRKGVIRQGEEGCVLCDGATETELRNALQFLLEDMNVDGECISLVSSRRDIMDWINDKEKTSWDSRFLRNKAMNKNQVFKGVEVIFRQEKEFKKFSKIIQYYLSKPTPQATYRRLVDDGVAPVSLMAMSKGILGAHLL</sequence>
<evidence type="ECO:0000313" key="1">
    <source>
        <dbReference type="EMBL" id="MED6126036.1"/>
    </source>
</evidence>
<accession>A0ABU6RPJ7</accession>
<dbReference type="Proteomes" id="UP001341840">
    <property type="component" value="Unassembled WGS sequence"/>
</dbReference>
<reference evidence="1 2" key="1">
    <citation type="journal article" date="2023" name="Plants (Basel)">
        <title>Bridging the Gap: Combining Genomics and Transcriptomics Approaches to Understand Stylosanthes scabra, an Orphan Legume from the Brazilian Caatinga.</title>
        <authorList>
            <person name="Ferreira-Neto J.R.C."/>
            <person name="da Silva M.D."/>
            <person name="Binneck E."/>
            <person name="de Melo N.F."/>
            <person name="da Silva R.H."/>
            <person name="de Melo A.L.T.M."/>
            <person name="Pandolfi V."/>
            <person name="Bustamante F.O."/>
            <person name="Brasileiro-Vidal A.C."/>
            <person name="Benko-Iseppon A.M."/>
        </authorList>
    </citation>
    <scope>NUCLEOTIDE SEQUENCE [LARGE SCALE GENOMIC DNA]</scope>
    <source>
        <tissue evidence="1">Leaves</tissue>
    </source>
</reference>